<name>A0A5C4VMA4_9ACTN</name>
<keyword evidence="2 5" id="KW-0808">Transferase</keyword>
<dbReference type="SUPFAM" id="SSF53335">
    <property type="entry name" value="S-adenosyl-L-methionine-dependent methyltransferases"/>
    <property type="match status" value="1"/>
</dbReference>
<feature type="domain" description="Methyltransferase type 11" evidence="4">
    <location>
        <begin position="73"/>
        <end position="165"/>
    </location>
</feature>
<gene>
    <name evidence="5" type="ORF">FH608_040340</name>
</gene>
<comment type="caution">
    <text evidence="5">The sequence shown here is derived from an EMBL/GenBank/DDBJ whole genome shotgun (WGS) entry which is preliminary data.</text>
</comment>
<protein>
    <submittedName>
        <fullName evidence="5">Methyltransferase domain-containing protein</fullName>
    </submittedName>
</protein>
<reference evidence="5 6" key="1">
    <citation type="submission" date="2019-10" db="EMBL/GenBank/DDBJ databases">
        <title>Nonomuraea sp. nov., isolated from Phyllanthus amarus.</title>
        <authorList>
            <person name="Klykleung N."/>
            <person name="Tanasupawat S."/>
        </authorList>
    </citation>
    <scope>NUCLEOTIDE SEQUENCE [LARGE SCALE GENOMIC DNA]</scope>
    <source>
        <strain evidence="5 6">PA1-10</strain>
    </source>
</reference>
<evidence type="ECO:0000313" key="5">
    <source>
        <dbReference type="EMBL" id="KAB8189437.1"/>
    </source>
</evidence>
<dbReference type="Proteomes" id="UP000312512">
    <property type="component" value="Unassembled WGS sequence"/>
</dbReference>
<dbReference type="PANTHER" id="PTHR43464:SF19">
    <property type="entry name" value="UBIQUINONE BIOSYNTHESIS O-METHYLTRANSFERASE, MITOCHONDRIAL"/>
    <property type="match status" value="1"/>
</dbReference>
<dbReference type="Pfam" id="PF08241">
    <property type="entry name" value="Methyltransf_11"/>
    <property type="match status" value="1"/>
</dbReference>
<organism evidence="5 6">
    <name type="scientific">Nonomuraea phyllanthi</name>
    <dbReference type="NCBI Taxonomy" id="2219224"/>
    <lineage>
        <taxon>Bacteria</taxon>
        <taxon>Bacillati</taxon>
        <taxon>Actinomycetota</taxon>
        <taxon>Actinomycetes</taxon>
        <taxon>Streptosporangiales</taxon>
        <taxon>Streptosporangiaceae</taxon>
        <taxon>Nonomuraea</taxon>
    </lineage>
</organism>
<proteinExistence type="predicted"/>
<keyword evidence="1 5" id="KW-0489">Methyltransferase</keyword>
<dbReference type="EMBL" id="VDLX02000020">
    <property type="protein sequence ID" value="KAB8189437.1"/>
    <property type="molecule type" value="Genomic_DNA"/>
</dbReference>
<accession>A0A5C4VMA4</accession>
<keyword evidence="3" id="KW-0949">S-adenosyl-L-methionine</keyword>
<dbReference type="GO" id="GO:0008757">
    <property type="term" value="F:S-adenosylmethionine-dependent methyltransferase activity"/>
    <property type="evidence" value="ECO:0007669"/>
    <property type="project" value="InterPro"/>
</dbReference>
<dbReference type="AlphaFoldDB" id="A0A5C4VMA4"/>
<dbReference type="InterPro" id="IPR029063">
    <property type="entry name" value="SAM-dependent_MTases_sf"/>
</dbReference>
<dbReference type="OrthoDB" id="5566900at2"/>
<evidence type="ECO:0000259" key="4">
    <source>
        <dbReference type="Pfam" id="PF08241"/>
    </source>
</evidence>
<evidence type="ECO:0000256" key="3">
    <source>
        <dbReference type="ARBA" id="ARBA00022691"/>
    </source>
</evidence>
<dbReference type="CDD" id="cd02440">
    <property type="entry name" value="AdoMet_MTases"/>
    <property type="match status" value="1"/>
</dbReference>
<evidence type="ECO:0000313" key="6">
    <source>
        <dbReference type="Proteomes" id="UP000312512"/>
    </source>
</evidence>
<dbReference type="PANTHER" id="PTHR43464">
    <property type="entry name" value="METHYLTRANSFERASE"/>
    <property type="match status" value="1"/>
</dbReference>
<evidence type="ECO:0000256" key="1">
    <source>
        <dbReference type="ARBA" id="ARBA00022603"/>
    </source>
</evidence>
<keyword evidence="6" id="KW-1185">Reference proteome</keyword>
<dbReference type="InterPro" id="IPR013216">
    <property type="entry name" value="Methyltransf_11"/>
</dbReference>
<sequence length="307" mass="33035">MERVPDVPETFTPDRPAWVSTPPQPADPAQAVNDYDSFAEGYSAETESNIINAHLARPAIMALAGDVAGRRILDAGCGSGPLSAALRDRGAVVTGIDSSAGMLALARQRLGADADLHVVDVRDPLPFADGAFDDVVASLVLHYLEDWGPTLGEMRRVLRPGGRLIASVQHPFVDHLIQDPPRPSYFSTTSYTDEWTFDGQPFPMTFWRRPLHAMTDAFTAAGFRIAVLSEPQADPAARELFPDDFDEFKNKLSFLCFVVEVPRSAAGSGDQPTTPGERAPSLAREPGFWAAGSMVAGVAGRATRSEA</sequence>
<evidence type="ECO:0000256" key="2">
    <source>
        <dbReference type="ARBA" id="ARBA00022679"/>
    </source>
</evidence>
<dbReference type="Gene3D" id="3.40.50.150">
    <property type="entry name" value="Vaccinia Virus protein VP39"/>
    <property type="match status" value="1"/>
</dbReference>
<dbReference type="GO" id="GO:0032259">
    <property type="term" value="P:methylation"/>
    <property type="evidence" value="ECO:0007669"/>
    <property type="project" value="UniProtKB-KW"/>
</dbReference>